<dbReference type="NCBIfam" id="NF003009">
    <property type="entry name" value="PRK03826.1"/>
    <property type="match status" value="1"/>
</dbReference>
<dbReference type="SUPFAM" id="SSF109604">
    <property type="entry name" value="HD-domain/PDEase-like"/>
    <property type="match status" value="1"/>
</dbReference>
<gene>
    <name evidence="1" type="ORF">C9J27_05875</name>
</gene>
<dbReference type="Gene3D" id="1.10.3210.10">
    <property type="entry name" value="Hypothetical protein af1432"/>
    <property type="match status" value="1"/>
</dbReference>
<organism evidence="1 2">
    <name type="scientific">Photobacterium kishitanii</name>
    <dbReference type="NCBI Taxonomy" id="318456"/>
    <lineage>
        <taxon>Bacteria</taxon>
        <taxon>Pseudomonadati</taxon>
        <taxon>Pseudomonadota</taxon>
        <taxon>Gammaproteobacteria</taxon>
        <taxon>Vibrionales</taxon>
        <taxon>Vibrionaceae</taxon>
        <taxon>Photobacterium</taxon>
    </lineage>
</organism>
<dbReference type="Proteomes" id="UP000241426">
    <property type="component" value="Unassembled WGS sequence"/>
</dbReference>
<name>A0A2T3KLW3_9GAMM</name>
<dbReference type="Pfam" id="PF12917">
    <property type="entry name" value="YfbR-like"/>
    <property type="match status" value="1"/>
</dbReference>
<evidence type="ECO:0000313" key="2">
    <source>
        <dbReference type="Proteomes" id="UP000241426"/>
    </source>
</evidence>
<proteinExistence type="predicted"/>
<accession>A0A2T3KLW3</accession>
<reference evidence="1 2" key="1">
    <citation type="submission" date="2018-01" db="EMBL/GenBank/DDBJ databases">
        <title>Whole genome sequencing of Histamine producing bacteria.</title>
        <authorList>
            <person name="Butler K."/>
        </authorList>
    </citation>
    <scope>NUCLEOTIDE SEQUENCE [LARGE SCALE GENOMIC DNA]</scope>
    <source>
        <strain evidence="1 2">FS-7.2</strain>
    </source>
</reference>
<dbReference type="RefSeq" id="WP_107289296.1">
    <property type="nucleotide sequence ID" value="NZ_PYNF01000003.1"/>
</dbReference>
<sequence>MNNQFSKYKPNSLVAWMLRLKYMIRWPLMRSSIKESVAEHTVEVAVIAHHLAVIAKVKFGKDTDPQMAATYSLYHEASEAGGTSDIPTPVKYSSPVLTEAFKALEHEVETGMVDSYSDNEIKEYMSKFIVQRSIPAKYKTLVKAADIIARYIKSMQEVNNKNREFTKAAERAGKDIEHYSKELPEVAYFIEHFLDPCEKTLDDLIM</sequence>
<protein>
    <submittedName>
        <fullName evidence="1">5'-deoxynucleotidase</fullName>
    </submittedName>
</protein>
<comment type="caution">
    <text evidence="1">The sequence shown here is derived from an EMBL/GenBank/DDBJ whole genome shotgun (WGS) entry which is preliminary data.</text>
</comment>
<dbReference type="EMBL" id="PYNF01000003">
    <property type="protein sequence ID" value="PSV00666.1"/>
    <property type="molecule type" value="Genomic_DNA"/>
</dbReference>
<evidence type="ECO:0000313" key="1">
    <source>
        <dbReference type="EMBL" id="PSV00666.1"/>
    </source>
</evidence>
<dbReference type="AlphaFoldDB" id="A0A2T3KLW3"/>